<reference evidence="1 2" key="1">
    <citation type="submission" date="2023-02" db="EMBL/GenBank/DDBJ databases">
        <title>LHISI_Scaffold_Assembly.</title>
        <authorList>
            <person name="Stuart O.P."/>
            <person name="Cleave R."/>
            <person name="Magrath M.J.L."/>
            <person name="Mikheyev A.S."/>
        </authorList>
    </citation>
    <scope>NUCLEOTIDE SEQUENCE [LARGE SCALE GENOMIC DNA]</scope>
    <source>
        <strain evidence="1">Daus_M_001</strain>
        <tissue evidence="1">Leg muscle</tissue>
    </source>
</reference>
<evidence type="ECO:0000313" key="2">
    <source>
        <dbReference type="Proteomes" id="UP001159363"/>
    </source>
</evidence>
<dbReference type="EMBL" id="JARBHB010000005">
    <property type="protein sequence ID" value="KAJ8883256.1"/>
    <property type="molecule type" value="Genomic_DNA"/>
</dbReference>
<comment type="caution">
    <text evidence="1">The sequence shown here is derived from an EMBL/GenBank/DDBJ whole genome shotgun (WGS) entry which is preliminary data.</text>
</comment>
<organism evidence="1 2">
    <name type="scientific">Dryococelus australis</name>
    <dbReference type="NCBI Taxonomy" id="614101"/>
    <lineage>
        <taxon>Eukaryota</taxon>
        <taxon>Metazoa</taxon>
        <taxon>Ecdysozoa</taxon>
        <taxon>Arthropoda</taxon>
        <taxon>Hexapoda</taxon>
        <taxon>Insecta</taxon>
        <taxon>Pterygota</taxon>
        <taxon>Neoptera</taxon>
        <taxon>Polyneoptera</taxon>
        <taxon>Phasmatodea</taxon>
        <taxon>Verophasmatodea</taxon>
        <taxon>Anareolatae</taxon>
        <taxon>Phasmatidae</taxon>
        <taxon>Eurycanthinae</taxon>
        <taxon>Dryococelus</taxon>
    </lineage>
</organism>
<dbReference type="Proteomes" id="UP001159363">
    <property type="component" value="Chromosome 4"/>
</dbReference>
<proteinExistence type="predicted"/>
<sequence>MAGLNIVKLLESVDLQSTTAHKDWEIFEGDFENYLIATGQDECPDKALLRMENATLAKVAAHCRLVQQSQEQAKDIQPKNYVQVRSNASVDFVAAKSR</sequence>
<name>A0ABQ9HG16_9NEOP</name>
<keyword evidence="2" id="KW-1185">Reference proteome</keyword>
<protein>
    <submittedName>
        <fullName evidence="1">Uncharacterized protein</fullName>
    </submittedName>
</protein>
<accession>A0ABQ9HG16</accession>
<gene>
    <name evidence="1" type="ORF">PR048_015098</name>
</gene>
<evidence type="ECO:0000313" key="1">
    <source>
        <dbReference type="EMBL" id="KAJ8883256.1"/>
    </source>
</evidence>